<keyword evidence="1" id="KW-1133">Transmembrane helix</keyword>
<dbReference type="Proteomes" id="UP000191448">
    <property type="component" value="Unassembled WGS sequence"/>
</dbReference>
<gene>
    <name evidence="2" type="ORF">CLTHE_04960</name>
</gene>
<comment type="caution">
    <text evidence="2">The sequence shown here is derived from an EMBL/GenBank/DDBJ whole genome shotgun (WGS) entry which is preliminary data.</text>
</comment>
<accession>A0A1V4SY55</accession>
<name>A0A1V4SY55_9CLOT</name>
<keyword evidence="1" id="KW-0472">Membrane</keyword>
<evidence type="ECO:0000256" key="1">
    <source>
        <dbReference type="SAM" id="Phobius"/>
    </source>
</evidence>
<protein>
    <submittedName>
        <fullName evidence="2">Uncharacterized protein</fullName>
    </submittedName>
</protein>
<dbReference type="EMBL" id="LTAY01000021">
    <property type="protein sequence ID" value="OPX49765.1"/>
    <property type="molecule type" value="Genomic_DNA"/>
</dbReference>
<sequence>MEIFGMSITQFLATLIFLVVGGFVVWKIFKAILHLAVFVIAILILVYIYNHVPSIHQMVLNLLYSIR</sequence>
<evidence type="ECO:0000313" key="2">
    <source>
        <dbReference type="EMBL" id="OPX49765.1"/>
    </source>
</evidence>
<feature type="transmembrane region" description="Helical" evidence="1">
    <location>
        <begin position="32"/>
        <end position="49"/>
    </location>
</feature>
<dbReference type="AlphaFoldDB" id="A0A1V4SY55"/>
<evidence type="ECO:0000313" key="3">
    <source>
        <dbReference type="Proteomes" id="UP000191448"/>
    </source>
</evidence>
<reference evidence="2 3" key="1">
    <citation type="submission" date="2016-02" db="EMBL/GenBank/DDBJ databases">
        <title>Genome sequence of Clostridium thermobutyricum DSM 4928.</title>
        <authorList>
            <person name="Poehlein A."/>
            <person name="Daniel R."/>
        </authorList>
    </citation>
    <scope>NUCLEOTIDE SEQUENCE [LARGE SCALE GENOMIC DNA]</scope>
    <source>
        <strain evidence="2 3">DSM 4928</strain>
    </source>
</reference>
<feature type="transmembrane region" description="Helical" evidence="1">
    <location>
        <begin position="7"/>
        <end position="26"/>
    </location>
</feature>
<keyword evidence="1" id="KW-0812">Transmembrane</keyword>
<organism evidence="2 3">
    <name type="scientific">Clostridium thermobutyricum DSM 4928</name>
    <dbReference type="NCBI Taxonomy" id="1121339"/>
    <lineage>
        <taxon>Bacteria</taxon>
        <taxon>Bacillati</taxon>
        <taxon>Bacillota</taxon>
        <taxon>Clostridia</taxon>
        <taxon>Eubacteriales</taxon>
        <taxon>Clostridiaceae</taxon>
        <taxon>Clostridium</taxon>
    </lineage>
</organism>
<proteinExistence type="predicted"/>
<dbReference type="RefSeq" id="WP_080021849.1">
    <property type="nucleotide sequence ID" value="NZ_LTAY01000021.1"/>
</dbReference>